<dbReference type="EMBL" id="SSMQ01000023">
    <property type="protein sequence ID" value="TKD04971.1"/>
    <property type="molecule type" value="Genomic_DNA"/>
</dbReference>
<evidence type="ECO:0000256" key="1">
    <source>
        <dbReference type="SAM" id="MobiDB-lite"/>
    </source>
</evidence>
<sequence>MQRTMLGFLGIMTLAVAGVGACGGKVVIDADGTGGAGGAGAGGSGSAGTNTTTSSSGTGGGGLQSLCEAACASMSKIPGCAEEDCVDDCVQEFEDEAGPCLNEVTALLECVIENAGLNGECFSSTCFPFVEALDACKAPSTGCSSVLCSQGSDGSCDCSGQCNGASVTTQCFSQPGSTQVCVCSINGQDVGKCEASLGIFACSVDQGCCAQFFLP</sequence>
<dbReference type="PROSITE" id="PS51257">
    <property type="entry name" value="PROKAR_LIPOPROTEIN"/>
    <property type="match status" value="1"/>
</dbReference>
<reference evidence="3 4" key="1">
    <citation type="submission" date="2019-04" db="EMBL/GenBank/DDBJ databases">
        <authorList>
            <person name="Li Y."/>
            <person name="Wang J."/>
        </authorList>
    </citation>
    <scope>NUCLEOTIDE SEQUENCE [LARGE SCALE GENOMIC DNA]</scope>
    <source>
        <strain evidence="3 4">DSM 14668</strain>
    </source>
</reference>
<evidence type="ECO:0000256" key="2">
    <source>
        <dbReference type="SAM" id="SignalP"/>
    </source>
</evidence>
<organism evidence="3 4">
    <name type="scientific">Polyangium fumosum</name>
    <dbReference type="NCBI Taxonomy" id="889272"/>
    <lineage>
        <taxon>Bacteria</taxon>
        <taxon>Pseudomonadati</taxon>
        <taxon>Myxococcota</taxon>
        <taxon>Polyangia</taxon>
        <taxon>Polyangiales</taxon>
        <taxon>Polyangiaceae</taxon>
        <taxon>Polyangium</taxon>
    </lineage>
</organism>
<dbReference type="Proteomes" id="UP000309215">
    <property type="component" value="Unassembled WGS sequence"/>
</dbReference>
<comment type="caution">
    <text evidence="3">The sequence shown here is derived from an EMBL/GenBank/DDBJ whole genome shotgun (WGS) entry which is preliminary data.</text>
</comment>
<keyword evidence="2" id="KW-0732">Signal</keyword>
<dbReference type="AlphaFoldDB" id="A0A4U1J9A1"/>
<gene>
    <name evidence="3" type="ORF">E8A74_22135</name>
</gene>
<proteinExistence type="predicted"/>
<feature type="compositionally biased region" description="Low complexity" evidence="1">
    <location>
        <begin position="47"/>
        <end position="56"/>
    </location>
</feature>
<dbReference type="RefSeq" id="WP_136931052.1">
    <property type="nucleotide sequence ID" value="NZ_SSMQ01000023.1"/>
</dbReference>
<evidence type="ECO:0000313" key="3">
    <source>
        <dbReference type="EMBL" id="TKD04971.1"/>
    </source>
</evidence>
<feature type="chain" id="PRO_5020493811" evidence="2">
    <location>
        <begin position="18"/>
        <end position="215"/>
    </location>
</feature>
<name>A0A4U1J9A1_9BACT</name>
<evidence type="ECO:0000313" key="4">
    <source>
        <dbReference type="Proteomes" id="UP000309215"/>
    </source>
</evidence>
<feature type="region of interest" description="Disordered" evidence="1">
    <location>
        <begin position="39"/>
        <end position="59"/>
    </location>
</feature>
<protein>
    <submittedName>
        <fullName evidence="3">Uncharacterized protein</fullName>
    </submittedName>
</protein>
<keyword evidence="4" id="KW-1185">Reference proteome</keyword>
<feature type="signal peptide" evidence="2">
    <location>
        <begin position="1"/>
        <end position="17"/>
    </location>
</feature>
<accession>A0A4U1J9A1</accession>